<evidence type="ECO:0000313" key="5">
    <source>
        <dbReference type="Proteomes" id="UP000799778"/>
    </source>
</evidence>
<dbReference type="EMBL" id="ML978070">
    <property type="protein sequence ID" value="KAF2014137.1"/>
    <property type="molecule type" value="Genomic_DNA"/>
</dbReference>
<dbReference type="AlphaFoldDB" id="A0A6A5XMQ9"/>
<keyword evidence="3" id="KW-0732">Signal</keyword>
<feature type="transmembrane region" description="Helical" evidence="2">
    <location>
        <begin position="187"/>
        <end position="210"/>
    </location>
</feature>
<dbReference type="Proteomes" id="UP000799778">
    <property type="component" value="Unassembled WGS sequence"/>
</dbReference>
<evidence type="ECO:0008006" key="6">
    <source>
        <dbReference type="Google" id="ProtNLM"/>
    </source>
</evidence>
<protein>
    <recommendedName>
        <fullName evidence="6">Mid2 domain-containing protein</fullName>
    </recommendedName>
</protein>
<feature type="signal peptide" evidence="3">
    <location>
        <begin position="1"/>
        <end position="20"/>
    </location>
</feature>
<feature type="chain" id="PRO_5025659312" description="Mid2 domain-containing protein" evidence="3">
    <location>
        <begin position="21"/>
        <end position="289"/>
    </location>
</feature>
<feature type="region of interest" description="Disordered" evidence="1">
    <location>
        <begin position="157"/>
        <end position="179"/>
    </location>
</feature>
<reference evidence="4" key="1">
    <citation type="journal article" date="2020" name="Stud. Mycol.">
        <title>101 Dothideomycetes genomes: a test case for predicting lifestyles and emergence of pathogens.</title>
        <authorList>
            <person name="Haridas S."/>
            <person name="Albert R."/>
            <person name="Binder M."/>
            <person name="Bloem J."/>
            <person name="Labutti K."/>
            <person name="Salamov A."/>
            <person name="Andreopoulos B."/>
            <person name="Baker S."/>
            <person name="Barry K."/>
            <person name="Bills G."/>
            <person name="Bluhm B."/>
            <person name="Cannon C."/>
            <person name="Castanera R."/>
            <person name="Culley D."/>
            <person name="Daum C."/>
            <person name="Ezra D."/>
            <person name="Gonzalez J."/>
            <person name="Henrissat B."/>
            <person name="Kuo A."/>
            <person name="Liang C."/>
            <person name="Lipzen A."/>
            <person name="Lutzoni F."/>
            <person name="Magnuson J."/>
            <person name="Mondo S."/>
            <person name="Nolan M."/>
            <person name="Ohm R."/>
            <person name="Pangilinan J."/>
            <person name="Park H.-J."/>
            <person name="Ramirez L."/>
            <person name="Alfaro M."/>
            <person name="Sun H."/>
            <person name="Tritt A."/>
            <person name="Yoshinaga Y."/>
            <person name="Zwiers L.-H."/>
            <person name="Turgeon B."/>
            <person name="Goodwin S."/>
            <person name="Spatafora J."/>
            <person name="Crous P."/>
            <person name="Grigoriev I."/>
        </authorList>
    </citation>
    <scope>NUCLEOTIDE SEQUENCE</scope>
    <source>
        <strain evidence="4">CBS 175.79</strain>
    </source>
</reference>
<evidence type="ECO:0000256" key="1">
    <source>
        <dbReference type="SAM" id="MobiDB-lite"/>
    </source>
</evidence>
<keyword evidence="2" id="KW-0472">Membrane</keyword>
<keyword evidence="2" id="KW-1133">Transmembrane helix</keyword>
<dbReference type="OrthoDB" id="4500576at2759"/>
<evidence type="ECO:0000256" key="2">
    <source>
        <dbReference type="SAM" id="Phobius"/>
    </source>
</evidence>
<name>A0A6A5XMQ9_9PLEO</name>
<feature type="region of interest" description="Disordered" evidence="1">
    <location>
        <begin position="244"/>
        <end position="289"/>
    </location>
</feature>
<sequence length="289" mass="31697">MELSFLLLLTFFFLPLQIWCQTIQDNFTAPAVPDGSTLLQSGTKFTLIWKSSLPRFFGIHCPSCDTRKVDLWIRNFNGTTYATKIGRGIDLTTTTSYDWNVNIASNAFSDDSLWVFRFTLYDADYPPPQEVSSPGFKISGLVEASSTQSKISSIATTSTSATSSGSSAPTSTEQVVNQSSSSKSKTWISGVVVGPLIGIALGAAFMWYCLHKRKNKKIQQNGGRVAHSQAGSYQQYPLHQNAMDQNSQSEMNSFQSMQHQSGNQSQYIVETPGATSPSSTAELSQGNYR</sequence>
<accession>A0A6A5XMQ9</accession>
<evidence type="ECO:0000313" key="4">
    <source>
        <dbReference type="EMBL" id="KAF2014137.1"/>
    </source>
</evidence>
<gene>
    <name evidence="4" type="ORF">BU24DRAFT_481557</name>
</gene>
<dbReference type="RefSeq" id="XP_033382476.1">
    <property type="nucleotide sequence ID" value="XM_033533178.1"/>
</dbReference>
<dbReference type="GeneID" id="54290575"/>
<keyword evidence="2" id="KW-0812">Transmembrane</keyword>
<feature type="compositionally biased region" description="Low complexity" evidence="1">
    <location>
        <begin position="157"/>
        <end position="172"/>
    </location>
</feature>
<proteinExistence type="predicted"/>
<evidence type="ECO:0000256" key="3">
    <source>
        <dbReference type="SAM" id="SignalP"/>
    </source>
</evidence>
<keyword evidence="5" id="KW-1185">Reference proteome</keyword>
<organism evidence="4 5">
    <name type="scientific">Aaosphaeria arxii CBS 175.79</name>
    <dbReference type="NCBI Taxonomy" id="1450172"/>
    <lineage>
        <taxon>Eukaryota</taxon>
        <taxon>Fungi</taxon>
        <taxon>Dikarya</taxon>
        <taxon>Ascomycota</taxon>
        <taxon>Pezizomycotina</taxon>
        <taxon>Dothideomycetes</taxon>
        <taxon>Pleosporomycetidae</taxon>
        <taxon>Pleosporales</taxon>
        <taxon>Pleosporales incertae sedis</taxon>
        <taxon>Aaosphaeria</taxon>
    </lineage>
</organism>